<evidence type="ECO:0000256" key="1">
    <source>
        <dbReference type="SAM" id="MobiDB-lite"/>
    </source>
</evidence>
<dbReference type="EMBL" id="JBHTLS010000134">
    <property type="protein sequence ID" value="MFD1106963.1"/>
    <property type="molecule type" value="Genomic_DNA"/>
</dbReference>
<feature type="compositionally biased region" description="Low complexity" evidence="1">
    <location>
        <begin position="142"/>
        <end position="153"/>
    </location>
</feature>
<organism evidence="3 4">
    <name type="scientific">Sphingobium olei</name>
    <dbReference type="NCBI Taxonomy" id="420955"/>
    <lineage>
        <taxon>Bacteria</taxon>
        <taxon>Pseudomonadati</taxon>
        <taxon>Pseudomonadota</taxon>
        <taxon>Alphaproteobacteria</taxon>
        <taxon>Sphingomonadales</taxon>
        <taxon>Sphingomonadaceae</taxon>
        <taxon>Sphingobium</taxon>
    </lineage>
</organism>
<dbReference type="RefSeq" id="WP_380914095.1">
    <property type="nucleotide sequence ID" value="NZ_JBHTLS010000134.1"/>
</dbReference>
<gene>
    <name evidence="3" type="ORF">ACFQ24_19025</name>
</gene>
<keyword evidence="4" id="KW-1185">Reference proteome</keyword>
<feature type="chain" id="PRO_5045732825" evidence="2">
    <location>
        <begin position="28"/>
        <end position="161"/>
    </location>
</feature>
<feature type="signal peptide" evidence="2">
    <location>
        <begin position="1"/>
        <end position="27"/>
    </location>
</feature>
<protein>
    <submittedName>
        <fullName evidence="3">Uncharacterized protein</fullName>
    </submittedName>
</protein>
<proteinExistence type="predicted"/>
<evidence type="ECO:0000313" key="3">
    <source>
        <dbReference type="EMBL" id="MFD1106963.1"/>
    </source>
</evidence>
<comment type="caution">
    <text evidence="3">The sequence shown here is derived from an EMBL/GenBank/DDBJ whole genome shotgun (WGS) entry which is preliminary data.</text>
</comment>
<evidence type="ECO:0000256" key="2">
    <source>
        <dbReference type="SAM" id="SignalP"/>
    </source>
</evidence>
<name>A0ABW3P7M7_9SPHN</name>
<reference evidence="4" key="1">
    <citation type="journal article" date="2019" name="Int. J. Syst. Evol. Microbiol.">
        <title>The Global Catalogue of Microorganisms (GCM) 10K type strain sequencing project: providing services to taxonomists for standard genome sequencing and annotation.</title>
        <authorList>
            <consortium name="The Broad Institute Genomics Platform"/>
            <consortium name="The Broad Institute Genome Sequencing Center for Infectious Disease"/>
            <person name="Wu L."/>
            <person name="Ma J."/>
        </authorList>
    </citation>
    <scope>NUCLEOTIDE SEQUENCE [LARGE SCALE GENOMIC DNA]</scope>
    <source>
        <strain evidence="4">CCUG 54329</strain>
    </source>
</reference>
<feature type="region of interest" description="Disordered" evidence="1">
    <location>
        <begin position="105"/>
        <end position="161"/>
    </location>
</feature>
<evidence type="ECO:0000313" key="4">
    <source>
        <dbReference type="Proteomes" id="UP001597203"/>
    </source>
</evidence>
<sequence length="161" mass="16676">MPLINWMPAGATLAAAMVMGVSLGSYATSQPRSVVDEPVEDASYAAGTTQPEATVAMAGPVEVKCTGCGPSLEERRWRAENAGWDSGLSASDSGDRVVRDYYAQLPADDPSPTLADEPSTAQVDPLPDNVARFARGEMGGQAAPVATEAEAPPLVRTAALQ</sequence>
<dbReference type="Proteomes" id="UP001597203">
    <property type="component" value="Unassembled WGS sequence"/>
</dbReference>
<accession>A0ABW3P7M7</accession>
<keyword evidence="2" id="KW-0732">Signal</keyword>